<dbReference type="Proteomes" id="UP001157502">
    <property type="component" value="Chromosome 8"/>
</dbReference>
<reference evidence="1" key="1">
    <citation type="submission" date="2021-05" db="EMBL/GenBank/DDBJ databases">
        <authorList>
            <person name="Pan Q."/>
            <person name="Jouanno E."/>
            <person name="Zahm M."/>
            <person name="Klopp C."/>
            <person name="Cabau C."/>
            <person name="Louis A."/>
            <person name="Berthelot C."/>
            <person name="Parey E."/>
            <person name="Roest Crollius H."/>
            <person name="Montfort J."/>
            <person name="Robinson-Rechavi M."/>
            <person name="Bouchez O."/>
            <person name="Lampietro C."/>
            <person name="Lopez Roques C."/>
            <person name="Donnadieu C."/>
            <person name="Postlethwait J."/>
            <person name="Bobe J."/>
            <person name="Dillon D."/>
            <person name="Chandos A."/>
            <person name="von Hippel F."/>
            <person name="Guiguen Y."/>
        </authorList>
    </citation>
    <scope>NUCLEOTIDE SEQUENCE</scope>
    <source>
        <strain evidence="1">YG-Jan2019</strain>
    </source>
</reference>
<proteinExistence type="predicted"/>
<protein>
    <submittedName>
        <fullName evidence="1">Uncharacterized protein</fullName>
    </submittedName>
</protein>
<accession>A0ACC2GVK6</accession>
<name>A0ACC2GVK6_DALPE</name>
<organism evidence="1 2">
    <name type="scientific">Dallia pectoralis</name>
    <name type="common">Alaska blackfish</name>
    <dbReference type="NCBI Taxonomy" id="75939"/>
    <lineage>
        <taxon>Eukaryota</taxon>
        <taxon>Metazoa</taxon>
        <taxon>Chordata</taxon>
        <taxon>Craniata</taxon>
        <taxon>Vertebrata</taxon>
        <taxon>Euteleostomi</taxon>
        <taxon>Actinopterygii</taxon>
        <taxon>Neopterygii</taxon>
        <taxon>Teleostei</taxon>
        <taxon>Protacanthopterygii</taxon>
        <taxon>Esociformes</taxon>
        <taxon>Umbridae</taxon>
        <taxon>Dallia</taxon>
    </lineage>
</organism>
<evidence type="ECO:0000313" key="2">
    <source>
        <dbReference type="Proteomes" id="UP001157502"/>
    </source>
</evidence>
<sequence length="134" mass="14872">MAAFKEFLCVGVAVTVPRGTLRRTSDWPEAGGLWKQLCPLNVGLWVPVSVFPLTDGSAWSHSEQGERTNAHVAFNEGKMSSNESIHPNRHVFMLEKAVFEPCPEGLFLQHSDMRGALELSLPSASLRATMQSYW</sequence>
<evidence type="ECO:0000313" key="1">
    <source>
        <dbReference type="EMBL" id="KAJ8007587.1"/>
    </source>
</evidence>
<dbReference type="EMBL" id="CM055735">
    <property type="protein sequence ID" value="KAJ8007587.1"/>
    <property type="molecule type" value="Genomic_DNA"/>
</dbReference>
<gene>
    <name evidence="1" type="ORF">DPEC_G00095580</name>
</gene>
<keyword evidence="2" id="KW-1185">Reference proteome</keyword>
<comment type="caution">
    <text evidence="1">The sequence shown here is derived from an EMBL/GenBank/DDBJ whole genome shotgun (WGS) entry which is preliminary data.</text>
</comment>